<accession>A0AAD5CNY6</accession>
<protein>
    <submittedName>
        <fullName evidence="2">Uncharacterized protein</fullName>
    </submittedName>
</protein>
<dbReference type="EMBL" id="JAMZMK010007599">
    <property type="protein sequence ID" value="KAI7744064.1"/>
    <property type="molecule type" value="Genomic_DNA"/>
</dbReference>
<proteinExistence type="predicted"/>
<comment type="caution">
    <text evidence="2">The sequence shown here is derived from an EMBL/GenBank/DDBJ whole genome shotgun (WGS) entry which is preliminary data.</text>
</comment>
<name>A0AAD5CNY6_AMBAR</name>
<sequence length="175" mass="19066">RDGVATVGGAVLTGGGYGGLLAVGGKQSGGGLTVEDDWRWWRATGCGYGQRMSSLESKTFNFIFEAYSSTLIQSSPVRPPKLNTAKPRPSPLPPKYQGSPPPPRAPPRAPQRHFLWTQENRPVLAAIVEEVLVEGRVRLPADVLGISLSAYVGLVGWFYHYSHLHLNIYKHITTS</sequence>
<feature type="non-terminal residue" evidence="2">
    <location>
        <position position="175"/>
    </location>
</feature>
<keyword evidence="3" id="KW-1185">Reference proteome</keyword>
<dbReference type="Proteomes" id="UP001206925">
    <property type="component" value="Unassembled WGS sequence"/>
</dbReference>
<organism evidence="2 3">
    <name type="scientific">Ambrosia artemisiifolia</name>
    <name type="common">Common ragweed</name>
    <dbReference type="NCBI Taxonomy" id="4212"/>
    <lineage>
        <taxon>Eukaryota</taxon>
        <taxon>Viridiplantae</taxon>
        <taxon>Streptophyta</taxon>
        <taxon>Embryophyta</taxon>
        <taxon>Tracheophyta</taxon>
        <taxon>Spermatophyta</taxon>
        <taxon>Magnoliopsida</taxon>
        <taxon>eudicotyledons</taxon>
        <taxon>Gunneridae</taxon>
        <taxon>Pentapetalae</taxon>
        <taxon>asterids</taxon>
        <taxon>campanulids</taxon>
        <taxon>Asterales</taxon>
        <taxon>Asteraceae</taxon>
        <taxon>Asteroideae</taxon>
        <taxon>Heliantheae alliance</taxon>
        <taxon>Heliantheae</taxon>
        <taxon>Ambrosia</taxon>
    </lineage>
</organism>
<dbReference type="AlphaFoldDB" id="A0AAD5CNY6"/>
<evidence type="ECO:0000313" key="3">
    <source>
        <dbReference type="Proteomes" id="UP001206925"/>
    </source>
</evidence>
<feature type="region of interest" description="Disordered" evidence="1">
    <location>
        <begin position="75"/>
        <end position="110"/>
    </location>
</feature>
<reference evidence="2" key="1">
    <citation type="submission" date="2022-06" db="EMBL/GenBank/DDBJ databases">
        <title>Uncovering the hologenomic basis of an extraordinary plant invasion.</title>
        <authorList>
            <person name="Bieker V.C."/>
            <person name="Martin M.D."/>
            <person name="Gilbert T."/>
            <person name="Hodgins K."/>
            <person name="Battlay P."/>
            <person name="Petersen B."/>
            <person name="Wilson J."/>
        </authorList>
    </citation>
    <scope>NUCLEOTIDE SEQUENCE</scope>
    <source>
        <strain evidence="2">AA19_3_7</strain>
        <tissue evidence="2">Leaf</tissue>
    </source>
</reference>
<feature type="compositionally biased region" description="Pro residues" evidence="1">
    <location>
        <begin position="88"/>
        <end position="109"/>
    </location>
</feature>
<evidence type="ECO:0000313" key="2">
    <source>
        <dbReference type="EMBL" id="KAI7744064.1"/>
    </source>
</evidence>
<gene>
    <name evidence="2" type="ORF">M8C21_006689</name>
</gene>
<evidence type="ECO:0000256" key="1">
    <source>
        <dbReference type="SAM" id="MobiDB-lite"/>
    </source>
</evidence>